<dbReference type="Pfam" id="PF04666">
    <property type="entry name" value="MGAT4_cons"/>
    <property type="match status" value="1"/>
</dbReference>
<dbReference type="PANTHER" id="PTHR12062">
    <property type="entry name" value="N-ACETYLGLUCOSAMINYLTRANSFERASE VI"/>
    <property type="match status" value="1"/>
</dbReference>
<comment type="caution">
    <text evidence="3">The sequence shown here is derived from an EMBL/GenBank/DDBJ whole genome shotgun (WGS) entry which is preliminary data.</text>
</comment>
<dbReference type="InterPro" id="IPR057279">
    <property type="entry name" value="MGAT4"/>
</dbReference>
<organism evidence="3 4">
    <name type="scientific">Triplophysa tibetana</name>
    <dbReference type="NCBI Taxonomy" id="1572043"/>
    <lineage>
        <taxon>Eukaryota</taxon>
        <taxon>Metazoa</taxon>
        <taxon>Chordata</taxon>
        <taxon>Craniata</taxon>
        <taxon>Vertebrata</taxon>
        <taxon>Euteleostomi</taxon>
        <taxon>Actinopterygii</taxon>
        <taxon>Neopterygii</taxon>
        <taxon>Teleostei</taxon>
        <taxon>Ostariophysi</taxon>
        <taxon>Cypriniformes</taxon>
        <taxon>Nemacheilidae</taxon>
        <taxon>Triplophysa</taxon>
    </lineage>
</organism>
<dbReference type="PANTHER" id="PTHR12062:SF14">
    <property type="entry name" value="ALPHA-1,3-MANNOSYL-GLYCOPROTEIN 4-BETA-N-ACETYLGLUCOSAMINYLTRANSFERASE C"/>
    <property type="match status" value="1"/>
</dbReference>
<accession>A0A5A9NYY9</accession>
<dbReference type="GO" id="GO:0006487">
    <property type="term" value="P:protein N-linked glycosylation"/>
    <property type="evidence" value="ECO:0007669"/>
    <property type="project" value="TreeGrafter"/>
</dbReference>
<protein>
    <submittedName>
        <fullName evidence="3">Alpha-1,3-mannosyl-glycoprotein 4-beta-N-acetylglucosaminyltransferase C</fullName>
    </submittedName>
</protein>
<dbReference type="EMBL" id="SOYY01000011">
    <property type="protein sequence ID" value="KAA0715060.1"/>
    <property type="molecule type" value="Genomic_DNA"/>
</dbReference>
<keyword evidence="4" id="KW-1185">Reference proteome</keyword>
<keyword evidence="1" id="KW-1133">Transmembrane helix</keyword>
<evidence type="ECO:0000313" key="4">
    <source>
        <dbReference type="Proteomes" id="UP000324632"/>
    </source>
</evidence>
<proteinExistence type="predicted"/>
<keyword evidence="1" id="KW-0472">Membrane</keyword>
<dbReference type="GO" id="GO:0008375">
    <property type="term" value="F:acetylglucosaminyltransferase activity"/>
    <property type="evidence" value="ECO:0007669"/>
    <property type="project" value="TreeGrafter"/>
</dbReference>
<evidence type="ECO:0000256" key="1">
    <source>
        <dbReference type="SAM" id="Phobius"/>
    </source>
</evidence>
<reference evidence="3 4" key="1">
    <citation type="journal article" date="2019" name="Mol. Ecol. Resour.">
        <title>Chromosome-level genome assembly of Triplophysa tibetana, a fish adapted to the harsh high-altitude environment of the Tibetan Plateau.</title>
        <authorList>
            <person name="Yang X."/>
            <person name="Liu H."/>
            <person name="Ma Z."/>
            <person name="Zou Y."/>
            <person name="Zou M."/>
            <person name="Mao Y."/>
            <person name="Li X."/>
            <person name="Wang H."/>
            <person name="Chen T."/>
            <person name="Wang W."/>
            <person name="Yang R."/>
        </authorList>
    </citation>
    <scope>NUCLEOTIDE SEQUENCE [LARGE SCALE GENOMIC DNA]</scope>
    <source>
        <strain evidence="3">TTIB1903HZAU</strain>
        <tissue evidence="3">Muscle</tissue>
    </source>
</reference>
<name>A0A5A9NYY9_9TELE</name>
<gene>
    <name evidence="3" type="ORF">E1301_Tti008889</name>
</gene>
<feature type="domain" description="MGAT4 conserved region" evidence="2">
    <location>
        <begin position="60"/>
        <end position="177"/>
    </location>
</feature>
<dbReference type="InterPro" id="IPR006759">
    <property type="entry name" value="Glyco_transf_54"/>
</dbReference>
<sequence length="301" mass="35060">MRLALKYLDKMRCFRKRSTIPFLVALITFLLFVNLYIEDGYVLQEDKRQLRETSMHPLNSERYVHTFKDITNFSGTINVTYRYLAGTPLPRKKYLTIGLSSVKRKRGNYLLETIKSIFDQSSYEELKEIVVVVHLADFDLAWCESLVQEISRKFGHHIIAGRLLVIHAPEEYYPSLDGGLLAQKDAIRFKPSLFQHMGYYSSYKGAENKLKDDDFEEDSFDIPDNPPASLYTNINVFESYDAAKAYSSVDEYFWGKSPSTGDFYIIVFNKATKISKMKIITGTDDRQNDFCIMELWRWGRN</sequence>
<keyword evidence="1" id="KW-0812">Transmembrane</keyword>
<keyword evidence="3" id="KW-0808">Transferase</keyword>
<evidence type="ECO:0000313" key="3">
    <source>
        <dbReference type="EMBL" id="KAA0715060.1"/>
    </source>
</evidence>
<dbReference type="AlphaFoldDB" id="A0A5A9NYY9"/>
<evidence type="ECO:0000259" key="2">
    <source>
        <dbReference type="Pfam" id="PF04666"/>
    </source>
</evidence>
<feature type="transmembrane region" description="Helical" evidence="1">
    <location>
        <begin position="20"/>
        <end position="37"/>
    </location>
</feature>
<keyword evidence="3" id="KW-0328">Glycosyltransferase</keyword>
<dbReference type="Proteomes" id="UP000324632">
    <property type="component" value="Chromosome 11"/>
</dbReference>